<dbReference type="SUPFAM" id="SSF52540">
    <property type="entry name" value="P-loop containing nucleoside triphosphate hydrolases"/>
    <property type="match status" value="1"/>
</dbReference>
<gene>
    <name evidence="4" type="ORF">SAMN04487772_11440</name>
</gene>
<reference evidence="4 5" key="1">
    <citation type="submission" date="2016-10" db="EMBL/GenBank/DDBJ databases">
        <authorList>
            <person name="de Groot N.N."/>
        </authorList>
    </citation>
    <scope>NUCLEOTIDE SEQUENCE [LARGE SCALE GENOMIC DNA]</scope>
    <source>
        <strain evidence="4 5">DSM 1801</strain>
    </source>
</reference>
<evidence type="ECO:0000259" key="2">
    <source>
        <dbReference type="Pfam" id="PF20446"/>
    </source>
</evidence>
<dbReference type="InterPro" id="IPR049069">
    <property type="entry name" value="MRB1590-like_C"/>
</dbReference>
<dbReference type="InterPro" id="IPR046834">
    <property type="entry name" value="ABC_ATPase_C"/>
</dbReference>
<dbReference type="OrthoDB" id="9809999at2"/>
<evidence type="ECO:0000259" key="3">
    <source>
        <dbReference type="Pfam" id="PF21117"/>
    </source>
</evidence>
<dbReference type="EMBL" id="FOHN01000014">
    <property type="protein sequence ID" value="SET30889.1"/>
    <property type="molecule type" value="Genomic_DNA"/>
</dbReference>
<evidence type="ECO:0000313" key="5">
    <source>
        <dbReference type="Proteomes" id="UP000199800"/>
    </source>
</evidence>
<proteinExistence type="predicted"/>
<evidence type="ECO:0000259" key="1">
    <source>
        <dbReference type="Pfam" id="PF09818"/>
    </source>
</evidence>
<feature type="domain" description="ATPase of the ABC class C-terminal" evidence="1">
    <location>
        <begin position="170"/>
        <end position="434"/>
    </location>
</feature>
<dbReference type="InterPro" id="IPR019195">
    <property type="entry name" value="ABC_ATPase_put"/>
</dbReference>
<dbReference type="PANTHER" id="PTHR38149:SF1">
    <property type="entry name" value="ATPASE"/>
    <property type="match status" value="1"/>
</dbReference>
<accession>A0A1I0DES9</accession>
<sequence length="566" mass="62614">MKQLKTLLQSIDHKGYPAYKSLKGSYQFGTYQLIIEHVQGDPFAAPSRVSVKVSGEKAGFPKAYYEMKHRCIALEDQLLRLFQKQIEKYTFKANGSGKSGLIAVCSCGQEILERSACSVSGADGEVRIHFAVGFPANGRSINARELEKILFQFLPECVEQTCLYANLDQMRLKKVIELADDQAYIRQQMKQDGIIAFVANGAILPRESGVSQRPMKGAIPFKSPKSMEVTWNLPHYGTISGMAIRKGVTLIVGGGYHGKSTLLQALQWAVYSHIAGDGREYIVTDDTAFKIRAEDGRSICNTDISLFIKNLPNAKETASFSTLDASGSTSQAANVVEAIEAGSKVLLLDEDTSAANFMIRDQLMEAVVSPGKEPIVPFIRRVRGLYQQEGISTILVAGSCGAFFHVADTIIQMDGYEPYEITEQAKKAAENYPLNFDCNAALDWKKHERTITFRKKRGRDGRGSKMKTMGRDGFLINKENVDLRYLEQIADGVQMTGIAKILDCLQDEYLGQAVSVSEIVDKAIISIQKKGFAQAIKGSNLTDMAVPRKCEICGCINRYVKMKEEH</sequence>
<dbReference type="InterPro" id="IPR046833">
    <property type="entry name" value="ABC_N"/>
</dbReference>
<dbReference type="Pfam" id="PF20446">
    <property type="entry name" value="ABC_N"/>
    <property type="match status" value="1"/>
</dbReference>
<feature type="domain" description="ATPase of the ABC class N-terminal" evidence="2">
    <location>
        <begin position="1"/>
        <end position="163"/>
    </location>
</feature>
<dbReference type="Gene3D" id="3.40.50.300">
    <property type="entry name" value="P-loop containing nucleotide triphosphate hydrolases"/>
    <property type="match status" value="1"/>
</dbReference>
<organism evidence="4 5">
    <name type="scientific">[Clostridium] polysaccharolyticum</name>
    <dbReference type="NCBI Taxonomy" id="29364"/>
    <lineage>
        <taxon>Bacteria</taxon>
        <taxon>Bacillati</taxon>
        <taxon>Bacillota</taxon>
        <taxon>Clostridia</taxon>
        <taxon>Lachnospirales</taxon>
        <taxon>Lachnospiraceae</taxon>
    </lineage>
</organism>
<keyword evidence="5" id="KW-1185">Reference proteome</keyword>
<evidence type="ECO:0000313" key="4">
    <source>
        <dbReference type="EMBL" id="SET30889.1"/>
    </source>
</evidence>
<dbReference type="Pfam" id="PF09818">
    <property type="entry name" value="ABC_ATPase"/>
    <property type="match status" value="1"/>
</dbReference>
<protein>
    <submittedName>
        <fullName evidence="4">Predicted ATPase of the ABC class</fullName>
    </submittedName>
</protein>
<dbReference type="PANTHER" id="PTHR38149">
    <property type="entry name" value="ATPASE"/>
    <property type="match status" value="1"/>
</dbReference>
<dbReference type="AlphaFoldDB" id="A0A1I0DES9"/>
<dbReference type="InterPro" id="IPR027417">
    <property type="entry name" value="P-loop_NTPase"/>
</dbReference>
<dbReference type="RefSeq" id="WP_092478110.1">
    <property type="nucleotide sequence ID" value="NZ_FOHN01000014.1"/>
</dbReference>
<name>A0A1I0DES9_9FIRM</name>
<dbReference type="Pfam" id="PF21117">
    <property type="entry name" value="MRB1590_C"/>
    <property type="match status" value="1"/>
</dbReference>
<feature type="domain" description="MRB1590-like C-terminal" evidence="3">
    <location>
        <begin position="465"/>
        <end position="562"/>
    </location>
</feature>
<dbReference type="Proteomes" id="UP000199800">
    <property type="component" value="Unassembled WGS sequence"/>
</dbReference>
<dbReference type="STRING" id="29364.SAMN04487772_11440"/>